<feature type="domain" description="DUF4333" evidence="2">
    <location>
        <begin position="21"/>
        <end position="97"/>
    </location>
</feature>
<evidence type="ECO:0000313" key="3">
    <source>
        <dbReference type="EMBL" id="SPM37721.1"/>
    </source>
</evidence>
<feature type="domain" description="DUF4333" evidence="2">
    <location>
        <begin position="178"/>
        <end position="238"/>
    </location>
</feature>
<gene>
    <name evidence="3" type="ORF">MRAB57_5570</name>
</gene>
<dbReference type="Proteomes" id="UP000240988">
    <property type="component" value="Unassembled WGS sequence"/>
</dbReference>
<evidence type="ECO:0000313" key="4">
    <source>
        <dbReference type="Proteomes" id="UP000240988"/>
    </source>
</evidence>
<protein>
    <submittedName>
        <fullName evidence="3">Mycobacterium rhizamassiliense ORFan</fullName>
    </submittedName>
</protein>
<dbReference type="RefSeq" id="WP_077090207.1">
    <property type="nucleotide sequence ID" value="NZ_LT721901.1"/>
</dbReference>
<keyword evidence="1" id="KW-0732">Signal</keyword>
<evidence type="ECO:0000256" key="1">
    <source>
        <dbReference type="SAM" id="SignalP"/>
    </source>
</evidence>
<dbReference type="Pfam" id="PF14230">
    <property type="entry name" value="DUF4333"/>
    <property type="match status" value="3"/>
</dbReference>
<reference evidence="3 4" key="1">
    <citation type="submission" date="2017-01" db="EMBL/GenBank/DDBJ databases">
        <authorList>
            <consortium name="Urmite Genomes"/>
        </authorList>
    </citation>
    <scope>NUCLEOTIDE SEQUENCE [LARGE SCALE GENOMIC DNA]</scope>
    <source>
        <strain evidence="3 4">AB57</strain>
    </source>
</reference>
<proteinExistence type="predicted"/>
<name>A0A2U3P1T0_9MYCO</name>
<accession>A0A2U3P1T0</accession>
<organism evidence="3 4">
    <name type="scientific">Mycobacterium rhizamassiliense</name>
    <dbReference type="NCBI Taxonomy" id="1841860"/>
    <lineage>
        <taxon>Bacteria</taxon>
        <taxon>Bacillati</taxon>
        <taxon>Actinomycetota</taxon>
        <taxon>Actinomycetes</taxon>
        <taxon>Mycobacteriales</taxon>
        <taxon>Mycobacteriaceae</taxon>
        <taxon>Mycobacterium</taxon>
    </lineage>
</organism>
<sequence length="253" mass="25769">MAGSVFRTLLGAGAAAGLIAAASACSCSVGSSSSHGVPKGDVASQISAKMTDPAGLKPESVSCPNDLPAKVGAQLDCTMKSNGKNYDVNVTVTSVNGSDVRFDMVQKIDKTQIASDITAKLTDGAGNKPDSVTCPDNLLAKVGAQLNCTMNAKSQTYNVNVTVTSVSGTNVKYDMVETVDKAQVASIISNKVTPLLGVTPDSVTCPDNLKGVEGATLRCQVSSGGKNYGANVTVTDVDAGDVSFNILLDNQPS</sequence>
<keyword evidence="4" id="KW-1185">Reference proteome</keyword>
<feature type="domain" description="DUF4333" evidence="2">
    <location>
        <begin position="106"/>
        <end position="168"/>
    </location>
</feature>
<evidence type="ECO:0000259" key="2">
    <source>
        <dbReference type="Pfam" id="PF14230"/>
    </source>
</evidence>
<dbReference type="AlphaFoldDB" id="A0A2U3P1T0"/>
<dbReference type="InterPro" id="IPR025637">
    <property type="entry name" value="DUF4333"/>
</dbReference>
<dbReference type="EMBL" id="FUFA01000006">
    <property type="protein sequence ID" value="SPM37721.1"/>
    <property type="molecule type" value="Genomic_DNA"/>
</dbReference>
<dbReference type="PROSITE" id="PS51257">
    <property type="entry name" value="PROKAR_LIPOPROTEIN"/>
    <property type="match status" value="1"/>
</dbReference>
<feature type="chain" id="PRO_5039281915" evidence="1">
    <location>
        <begin position="25"/>
        <end position="253"/>
    </location>
</feature>
<feature type="signal peptide" evidence="1">
    <location>
        <begin position="1"/>
        <end position="24"/>
    </location>
</feature>
<dbReference type="STRING" id="1841860.GCA_900157375_05573"/>